<evidence type="ECO:0000256" key="2">
    <source>
        <dbReference type="ARBA" id="ARBA00022598"/>
    </source>
</evidence>
<dbReference type="InterPro" id="IPR000873">
    <property type="entry name" value="AMP-dep_synth/lig_dom"/>
</dbReference>
<feature type="domain" description="AMP-dependent synthetase/ligase" evidence="6">
    <location>
        <begin position="64"/>
        <end position="442"/>
    </location>
</feature>
<keyword evidence="3" id="KW-0276">Fatty acid metabolism</keyword>
<dbReference type="RefSeq" id="WP_143031727.1">
    <property type="nucleotide sequence ID" value="NZ_FNIE01000009.1"/>
</dbReference>
<feature type="region of interest" description="Disordered" evidence="5">
    <location>
        <begin position="27"/>
        <end position="62"/>
    </location>
</feature>
<dbReference type="InterPro" id="IPR042099">
    <property type="entry name" value="ANL_N_sf"/>
</dbReference>
<dbReference type="GO" id="GO:0070566">
    <property type="term" value="F:adenylyltransferase activity"/>
    <property type="evidence" value="ECO:0007669"/>
    <property type="project" value="TreeGrafter"/>
</dbReference>
<keyword evidence="8" id="KW-1185">Reference proteome</keyword>
<evidence type="ECO:0000256" key="1">
    <source>
        <dbReference type="ARBA" id="ARBA00006432"/>
    </source>
</evidence>
<dbReference type="Gene3D" id="3.40.50.12780">
    <property type="entry name" value="N-terminal domain of ligase-like"/>
    <property type="match status" value="1"/>
</dbReference>
<accession>A0A1H0J1N2</accession>
<feature type="compositionally biased region" description="Low complexity" evidence="5">
    <location>
        <begin position="35"/>
        <end position="60"/>
    </location>
</feature>
<comment type="similarity">
    <text evidence="1">Belongs to the ATP-dependent AMP-binding enzyme family.</text>
</comment>
<dbReference type="GO" id="GO:0006633">
    <property type="term" value="P:fatty acid biosynthetic process"/>
    <property type="evidence" value="ECO:0007669"/>
    <property type="project" value="TreeGrafter"/>
</dbReference>
<dbReference type="Pfam" id="PF00501">
    <property type="entry name" value="AMP-binding"/>
    <property type="match status" value="1"/>
</dbReference>
<dbReference type="InterPro" id="IPR045851">
    <property type="entry name" value="AMP-bd_C_sf"/>
</dbReference>
<keyword evidence="2 7" id="KW-0436">Ligase</keyword>
<evidence type="ECO:0000259" key="6">
    <source>
        <dbReference type="Pfam" id="PF00501"/>
    </source>
</evidence>
<evidence type="ECO:0000313" key="7">
    <source>
        <dbReference type="EMBL" id="SDO37657.1"/>
    </source>
</evidence>
<keyword evidence="4" id="KW-0443">Lipid metabolism</keyword>
<reference evidence="7 8" key="1">
    <citation type="submission" date="2016-10" db="EMBL/GenBank/DDBJ databases">
        <authorList>
            <person name="de Groot N.N."/>
        </authorList>
    </citation>
    <scope>NUCLEOTIDE SEQUENCE [LARGE SCALE GENOMIC DNA]</scope>
    <source>
        <strain evidence="7 8">CGMCC 4.2022</strain>
    </source>
</reference>
<evidence type="ECO:0000256" key="4">
    <source>
        <dbReference type="ARBA" id="ARBA00023098"/>
    </source>
</evidence>
<dbReference type="STRING" id="310781.SAMN05216259_109205"/>
<dbReference type="OrthoDB" id="3671040at2"/>
<dbReference type="EMBL" id="FNIE01000009">
    <property type="protein sequence ID" value="SDO37657.1"/>
    <property type="molecule type" value="Genomic_DNA"/>
</dbReference>
<dbReference type="GO" id="GO:0071766">
    <property type="term" value="P:Actinobacterium-type cell wall biogenesis"/>
    <property type="evidence" value="ECO:0007669"/>
    <property type="project" value="UniProtKB-ARBA"/>
</dbReference>
<dbReference type="InterPro" id="IPR040097">
    <property type="entry name" value="FAAL/FAAC"/>
</dbReference>
<dbReference type="SUPFAM" id="SSF56801">
    <property type="entry name" value="Acetyl-CoA synthetase-like"/>
    <property type="match status" value="1"/>
</dbReference>
<evidence type="ECO:0000256" key="5">
    <source>
        <dbReference type="SAM" id="MobiDB-lite"/>
    </source>
</evidence>
<dbReference type="FunFam" id="3.40.50.12780:FF:000013">
    <property type="entry name" value="Long-chain-fatty-acid--AMP ligase FadD32"/>
    <property type="match status" value="1"/>
</dbReference>
<gene>
    <name evidence="7" type="ORF">SAMN05216259_109205</name>
</gene>
<dbReference type="Proteomes" id="UP000199341">
    <property type="component" value="Unassembled WGS sequence"/>
</dbReference>
<evidence type="ECO:0000256" key="3">
    <source>
        <dbReference type="ARBA" id="ARBA00022832"/>
    </source>
</evidence>
<evidence type="ECO:0000313" key="8">
    <source>
        <dbReference type="Proteomes" id="UP000199341"/>
    </source>
</evidence>
<sequence>MDAPRTLIDLLLRRSEGNPDGTAYLLVERSGPDGATGTAERTGTTEPTEQTGTTGPAGTGDVRARSLSYGELDLAARALACWLLDRRMAGQRVLILLDDAGLFAKALFGCLYAGAVPTPCPAPNGRRSADERVLSIVKDALVSVVLTDRESAPSVSRLLSAAGRTGLPCLALDDIELPPGEQWRRPDLDPDALAVLQYTSGSTRDPRGARLTHRNLLANQGELVELLGTGPHARVGGWLPLHHDMGLSGLLLHPLWLGTTGVIMPTADFARRPARWLHTISSYGVTVSGGPDIAYELCTRKTTDEQLAGLDLSGWQVAVNGSEPVRAETMAAFAERFGPVGFRPDAFVPAYGLAESTLLTAGRRACVRQAPQPHRVDAAALEHGEFAPEVPGRPVRTLVGCGAPVTPDNDMRIVDPDSGRVLPEDRVGEIWTRGASVADGYWKRPLESRSTFGQTTADGETGFLRTGDLGVLHRGELFVTGRLRDMVVVAGRNLHPQDIEHRIQQLSGLFGATAVFGAEPGRNRVVVVQEVRVGRRYDLDLAALAREIRACVARDFEVRATHVQLVRPGTIRRTSSGKIQRAAMRQLFLAGRLPALTTVSGTPVR</sequence>
<dbReference type="Gene3D" id="3.30.300.30">
    <property type="match status" value="1"/>
</dbReference>
<proteinExistence type="inferred from homology"/>
<dbReference type="GO" id="GO:0005886">
    <property type="term" value="C:plasma membrane"/>
    <property type="evidence" value="ECO:0007669"/>
    <property type="project" value="TreeGrafter"/>
</dbReference>
<organism evidence="7 8">
    <name type="scientific">Actinacidiphila guanduensis</name>
    <dbReference type="NCBI Taxonomy" id="310781"/>
    <lineage>
        <taxon>Bacteria</taxon>
        <taxon>Bacillati</taxon>
        <taxon>Actinomycetota</taxon>
        <taxon>Actinomycetes</taxon>
        <taxon>Kitasatosporales</taxon>
        <taxon>Streptomycetaceae</taxon>
        <taxon>Actinacidiphila</taxon>
    </lineage>
</organism>
<protein>
    <submittedName>
        <fullName evidence="7">Acyl-CoA synthetase (AMP-forming)/AMP-acid ligase II</fullName>
    </submittedName>
</protein>
<dbReference type="PANTHER" id="PTHR22754:SF32">
    <property type="entry name" value="DISCO-INTERACTING PROTEIN 2"/>
    <property type="match status" value="1"/>
</dbReference>
<name>A0A1H0J1N2_9ACTN</name>
<dbReference type="PANTHER" id="PTHR22754">
    <property type="entry name" value="DISCO-INTERACTING PROTEIN 2 DIP2 -RELATED"/>
    <property type="match status" value="1"/>
</dbReference>
<dbReference type="AlphaFoldDB" id="A0A1H0J1N2"/>
<dbReference type="GO" id="GO:0016874">
    <property type="term" value="F:ligase activity"/>
    <property type="evidence" value="ECO:0007669"/>
    <property type="project" value="UniProtKB-KW"/>
</dbReference>
<dbReference type="CDD" id="cd05931">
    <property type="entry name" value="FAAL"/>
    <property type="match status" value="1"/>
</dbReference>